<organism evidence="1 2">
    <name type="scientific">Batillaria attramentaria</name>
    <dbReference type="NCBI Taxonomy" id="370345"/>
    <lineage>
        <taxon>Eukaryota</taxon>
        <taxon>Metazoa</taxon>
        <taxon>Spiralia</taxon>
        <taxon>Lophotrochozoa</taxon>
        <taxon>Mollusca</taxon>
        <taxon>Gastropoda</taxon>
        <taxon>Caenogastropoda</taxon>
        <taxon>Sorbeoconcha</taxon>
        <taxon>Cerithioidea</taxon>
        <taxon>Batillariidae</taxon>
        <taxon>Batillaria</taxon>
    </lineage>
</organism>
<dbReference type="AlphaFoldDB" id="A0ABD0M1V8"/>
<proteinExistence type="predicted"/>
<protein>
    <submittedName>
        <fullName evidence="1">Uncharacterized protein</fullName>
    </submittedName>
</protein>
<feature type="non-terminal residue" evidence="1">
    <location>
        <position position="1"/>
    </location>
</feature>
<accession>A0ABD0M1V8</accession>
<keyword evidence="2" id="KW-1185">Reference proteome</keyword>
<reference evidence="1 2" key="1">
    <citation type="journal article" date="2023" name="Sci. Data">
        <title>Genome assembly of the Korean intertidal mud-creeper Batillaria attramentaria.</title>
        <authorList>
            <person name="Patra A.K."/>
            <person name="Ho P.T."/>
            <person name="Jun S."/>
            <person name="Lee S.J."/>
            <person name="Kim Y."/>
            <person name="Won Y.J."/>
        </authorList>
    </citation>
    <scope>NUCLEOTIDE SEQUENCE [LARGE SCALE GENOMIC DNA]</scope>
    <source>
        <strain evidence="1">Wonlab-2016</strain>
    </source>
</reference>
<evidence type="ECO:0000313" key="2">
    <source>
        <dbReference type="Proteomes" id="UP001519460"/>
    </source>
</evidence>
<sequence length="106" mass="11955">KSRESVQKYYSILETFKPEKEARVAPLTRRKASTSTFCRARNRKNLGCEIIGHAHEYVHWAFEDGVLGWTVPEIGPDLQRLPELSSKIFAGGLGDCCQQKIGYKGV</sequence>
<dbReference type="Proteomes" id="UP001519460">
    <property type="component" value="Unassembled WGS sequence"/>
</dbReference>
<comment type="caution">
    <text evidence="1">The sequence shown here is derived from an EMBL/GenBank/DDBJ whole genome shotgun (WGS) entry which is preliminary data.</text>
</comment>
<name>A0ABD0M1V8_9CAEN</name>
<evidence type="ECO:0000313" key="1">
    <source>
        <dbReference type="EMBL" id="KAK7505895.1"/>
    </source>
</evidence>
<gene>
    <name evidence="1" type="ORF">BaRGS_00002617</name>
</gene>
<dbReference type="EMBL" id="JACVVK020000008">
    <property type="protein sequence ID" value="KAK7505895.1"/>
    <property type="molecule type" value="Genomic_DNA"/>
</dbReference>